<evidence type="ECO:0008006" key="3">
    <source>
        <dbReference type="Google" id="ProtNLM"/>
    </source>
</evidence>
<reference evidence="1 2" key="1">
    <citation type="submission" date="2013-08" db="EMBL/GenBank/DDBJ databases">
        <title>The genome sequence of Skermanella stibiiresistens.</title>
        <authorList>
            <person name="Zhu W."/>
            <person name="Wang G."/>
        </authorList>
    </citation>
    <scope>NUCLEOTIDE SEQUENCE [LARGE SCALE GENOMIC DNA]</scope>
    <source>
        <strain evidence="1 2">SB22</strain>
    </source>
</reference>
<protein>
    <recommendedName>
        <fullName evidence="3">PAS domain-containing protein</fullName>
    </recommendedName>
</protein>
<keyword evidence="2" id="KW-1185">Reference proteome</keyword>
<proteinExistence type="predicted"/>
<dbReference type="AlphaFoldDB" id="W9H3X8"/>
<dbReference type="InterPro" id="IPR009922">
    <property type="entry name" value="DUF1457"/>
</dbReference>
<organism evidence="1 2">
    <name type="scientific">Skermanella stibiiresistens SB22</name>
    <dbReference type="NCBI Taxonomy" id="1385369"/>
    <lineage>
        <taxon>Bacteria</taxon>
        <taxon>Pseudomonadati</taxon>
        <taxon>Pseudomonadota</taxon>
        <taxon>Alphaproteobacteria</taxon>
        <taxon>Rhodospirillales</taxon>
        <taxon>Azospirillaceae</taxon>
        <taxon>Skermanella</taxon>
    </lineage>
</organism>
<dbReference type="Proteomes" id="UP000019486">
    <property type="component" value="Unassembled WGS sequence"/>
</dbReference>
<sequence length="126" mass="13791">MPRRLDIDPAEFPVPLPNLLLLNILDGKPWFTYRVAGAKLSWLYRRPLTGQPLGEGMPEPERTELIAGAMSVASSGMPGYRRGDLGWCGRDYLDFEELLLPLAGADGGTAMILGIMMISDPQGKDC</sequence>
<evidence type="ECO:0000313" key="2">
    <source>
        <dbReference type="Proteomes" id="UP000019486"/>
    </source>
</evidence>
<evidence type="ECO:0000313" key="1">
    <source>
        <dbReference type="EMBL" id="EWY39486.1"/>
    </source>
</evidence>
<accession>W9H3X8</accession>
<comment type="caution">
    <text evidence="1">The sequence shown here is derived from an EMBL/GenBank/DDBJ whole genome shotgun (WGS) entry which is preliminary data.</text>
</comment>
<name>W9H3X8_9PROT</name>
<dbReference type="EMBL" id="AVFL01000012">
    <property type="protein sequence ID" value="EWY39486.1"/>
    <property type="molecule type" value="Genomic_DNA"/>
</dbReference>
<dbReference type="STRING" id="1385369.N825_06620"/>
<gene>
    <name evidence="1" type="ORF">N825_06620</name>
</gene>
<dbReference type="Pfam" id="PF07310">
    <property type="entry name" value="PAS_5"/>
    <property type="match status" value="1"/>
</dbReference>